<organism evidence="22 23">
    <name type="scientific">Moniliophthora roreri (strain MCA 2997)</name>
    <name type="common">Cocoa frosty pod rot fungus</name>
    <name type="synonym">Crinipellis roreri</name>
    <dbReference type="NCBI Taxonomy" id="1381753"/>
    <lineage>
        <taxon>Eukaryota</taxon>
        <taxon>Fungi</taxon>
        <taxon>Dikarya</taxon>
        <taxon>Basidiomycota</taxon>
        <taxon>Agaricomycotina</taxon>
        <taxon>Agaricomycetes</taxon>
        <taxon>Agaricomycetidae</taxon>
        <taxon>Agaricales</taxon>
        <taxon>Marasmiineae</taxon>
        <taxon>Marasmiaceae</taxon>
        <taxon>Moniliophthora</taxon>
    </lineage>
</organism>
<evidence type="ECO:0000256" key="10">
    <source>
        <dbReference type="ARBA" id="ARBA00022801"/>
    </source>
</evidence>
<evidence type="ECO:0000256" key="12">
    <source>
        <dbReference type="ARBA" id="ARBA00023180"/>
    </source>
</evidence>
<sequence>MRSTGPGVETNGTNLASYAPPACSSQHSPSPPYARWSLWMYSQYRDNPSRPSLQDYYNDGIPPAHRLSDTPVQYNDQNIPLTNQGVYGSVPRAGDSGDLGQYYDNDNEHRGSHSYSNLPAGTAAGVGLGAAAAAATEPTFRKPHFGDTRQYTDRDANENWLADQRKSSKRSKGLIIGGVVLLLIIIIVAVVAGVLVSKRNSNSSSSADIDNASSFAKDSRLKKSFYGIAYTPEGALLPDCGAKLENVVKDVQLLSQLTTRIRLYGSDCNQSALVLDAIERTKVDLNVYIANYPIATDNNAAYERQRDAMKDALQKFGADHVAGVTVGNEFILNYLNANGGGSDPNSPAGNQGAQILLNNIQDTKQMIEGLNLNKTLPIGNADAGSYFNNEVLQAVNYGMSNVHAWFANVSIDDAAAWTWEFFQDTNVAVANQLPNQPSMSIAETGWPTKSSDKGNESNGASVASVENLQKFIDTFVCQANQNGTQYFFFEFTDEPWKDQQFGGVEGWWGLFNSDRTLKNINIPDCPAP</sequence>
<evidence type="ECO:0000313" key="22">
    <source>
        <dbReference type="EMBL" id="ESK94013.1"/>
    </source>
</evidence>
<dbReference type="GO" id="GO:0000272">
    <property type="term" value="P:polysaccharide catabolic process"/>
    <property type="evidence" value="ECO:0007669"/>
    <property type="project" value="UniProtKB-KW"/>
</dbReference>
<keyword evidence="14" id="KW-0961">Cell wall biogenesis/degradation</keyword>
<name>V2X4D1_MONRO</name>
<feature type="region of interest" description="Disordered" evidence="20">
    <location>
        <begin position="1"/>
        <end position="27"/>
    </location>
</feature>
<evidence type="ECO:0000256" key="18">
    <source>
        <dbReference type="ARBA" id="ARBA00043078"/>
    </source>
</evidence>
<comment type="function">
    <text evidence="16">Glucanases play a role in cell expansion during growth, in cell-cell fusion during mating, and in spore release during sporulation. This enzyme may be involved in beta-glucan degradation. Active on laminarin and lichenan.</text>
</comment>
<dbReference type="SUPFAM" id="SSF51445">
    <property type="entry name" value="(Trans)glycosidases"/>
    <property type="match status" value="1"/>
</dbReference>
<evidence type="ECO:0000256" key="1">
    <source>
        <dbReference type="ARBA" id="ARBA00000382"/>
    </source>
</evidence>
<dbReference type="PANTHER" id="PTHR16631">
    <property type="entry name" value="GLUCAN 1,3-BETA-GLUCOSIDASE"/>
    <property type="match status" value="1"/>
</dbReference>
<protein>
    <recommendedName>
        <fullName evidence="5">glucan endo-1,3-beta-D-glucosidase</fullName>
        <ecNumber evidence="5">3.2.1.39</ecNumber>
    </recommendedName>
    <alternativeName>
        <fullName evidence="18">Endo-1,3-beta-glucanase btgC</fullName>
    </alternativeName>
    <alternativeName>
        <fullName evidence="17">Laminarinase btgC</fullName>
    </alternativeName>
</protein>
<keyword evidence="7" id="KW-0134">Cell wall</keyword>
<keyword evidence="10 22" id="KW-0378">Hydrolase</keyword>
<evidence type="ECO:0000256" key="8">
    <source>
        <dbReference type="ARBA" id="ARBA00022525"/>
    </source>
</evidence>
<dbReference type="EMBL" id="AWSO01000158">
    <property type="protein sequence ID" value="ESK94013.1"/>
    <property type="molecule type" value="Genomic_DNA"/>
</dbReference>
<accession>V2X4D1</accession>
<evidence type="ECO:0000256" key="3">
    <source>
        <dbReference type="ARBA" id="ARBA00004401"/>
    </source>
</evidence>
<evidence type="ECO:0000256" key="13">
    <source>
        <dbReference type="ARBA" id="ARBA00023277"/>
    </source>
</evidence>
<keyword evidence="12" id="KW-0325">Glycoprotein</keyword>
<keyword evidence="11 21" id="KW-0472">Membrane</keyword>
<keyword evidence="13" id="KW-0119">Carbohydrate metabolism</keyword>
<evidence type="ECO:0000256" key="16">
    <source>
        <dbReference type="ARBA" id="ARBA00037649"/>
    </source>
</evidence>
<evidence type="ECO:0000256" key="9">
    <source>
        <dbReference type="ARBA" id="ARBA00022729"/>
    </source>
</evidence>
<keyword evidence="23" id="KW-1185">Reference proteome</keyword>
<keyword evidence="6" id="KW-1003">Cell membrane</keyword>
<evidence type="ECO:0000313" key="23">
    <source>
        <dbReference type="Proteomes" id="UP000017559"/>
    </source>
</evidence>
<keyword evidence="9" id="KW-0732">Signal</keyword>
<keyword evidence="21" id="KW-0812">Transmembrane</keyword>
<dbReference type="GO" id="GO:0071555">
    <property type="term" value="P:cell wall organization"/>
    <property type="evidence" value="ECO:0007669"/>
    <property type="project" value="UniProtKB-KW"/>
</dbReference>
<dbReference type="EC" id="3.2.1.39" evidence="5"/>
<evidence type="ECO:0000256" key="21">
    <source>
        <dbReference type="SAM" id="Phobius"/>
    </source>
</evidence>
<keyword evidence="15" id="KW-0624">Polysaccharide degradation</keyword>
<dbReference type="GO" id="GO:0005886">
    <property type="term" value="C:plasma membrane"/>
    <property type="evidence" value="ECO:0007669"/>
    <property type="project" value="UniProtKB-SubCell"/>
</dbReference>
<dbReference type="OrthoDB" id="68336at2759"/>
<dbReference type="GO" id="GO:0009277">
    <property type="term" value="C:fungal-type cell wall"/>
    <property type="evidence" value="ECO:0007669"/>
    <property type="project" value="TreeGrafter"/>
</dbReference>
<evidence type="ECO:0000256" key="20">
    <source>
        <dbReference type="SAM" id="MobiDB-lite"/>
    </source>
</evidence>
<dbReference type="Gene3D" id="3.20.20.80">
    <property type="entry name" value="Glycosidases"/>
    <property type="match status" value="2"/>
</dbReference>
<dbReference type="STRING" id="1381753.V2X4D1"/>
<comment type="caution">
    <text evidence="22">The sequence shown here is derived from an EMBL/GenBank/DDBJ whole genome shotgun (WGS) entry which is preliminary data.</text>
</comment>
<comment type="catalytic activity">
    <reaction evidence="1">
        <text>Hydrolysis of (1-&gt;3)-beta-D-glucosidic linkages in (1-&gt;3)-beta-D-glucans.</text>
        <dbReference type="EC" id="3.2.1.39"/>
    </reaction>
</comment>
<dbReference type="HOGENOM" id="CLU_011476_2_1_1"/>
<evidence type="ECO:0000256" key="19">
    <source>
        <dbReference type="RuleBase" id="RU004335"/>
    </source>
</evidence>
<evidence type="ECO:0000256" key="6">
    <source>
        <dbReference type="ARBA" id="ARBA00022475"/>
    </source>
</evidence>
<dbReference type="GO" id="GO:0005576">
    <property type="term" value="C:extracellular region"/>
    <property type="evidence" value="ECO:0007669"/>
    <property type="project" value="TreeGrafter"/>
</dbReference>
<evidence type="ECO:0000256" key="4">
    <source>
        <dbReference type="ARBA" id="ARBA00008773"/>
    </source>
</evidence>
<evidence type="ECO:0000256" key="17">
    <source>
        <dbReference type="ARBA" id="ARBA00042373"/>
    </source>
</evidence>
<evidence type="ECO:0000256" key="2">
    <source>
        <dbReference type="ARBA" id="ARBA00004191"/>
    </source>
</evidence>
<comment type="subcellular location">
    <subcellularLocation>
        <location evidence="3">Cell membrane</location>
        <topology evidence="3">Single-pass type II membrane protein</topology>
    </subcellularLocation>
    <subcellularLocation>
        <location evidence="2">Secreted</location>
        <location evidence="2">Cell wall</location>
    </subcellularLocation>
</comment>
<gene>
    <name evidence="22" type="ORF">Moror_12907</name>
</gene>
<dbReference type="InterPro" id="IPR000490">
    <property type="entry name" value="Glyco_hydro_17"/>
</dbReference>
<dbReference type="InterPro" id="IPR017853">
    <property type="entry name" value="GH"/>
</dbReference>
<dbReference type="AlphaFoldDB" id="V2X4D1"/>
<feature type="transmembrane region" description="Helical" evidence="21">
    <location>
        <begin position="174"/>
        <end position="196"/>
    </location>
</feature>
<keyword evidence="21" id="KW-1133">Transmembrane helix</keyword>
<evidence type="ECO:0000256" key="11">
    <source>
        <dbReference type="ARBA" id="ARBA00023136"/>
    </source>
</evidence>
<evidence type="ECO:0000256" key="7">
    <source>
        <dbReference type="ARBA" id="ARBA00022512"/>
    </source>
</evidence>
<evidence type="ECO:0000256" key="5">
    <source>
        <dbReference type="ARBA" id="ARBA00012780"/>
    </source>
</evidence>
<dbReference type="GO" id="GO:0009986">
    <property type="term" value="C:cell surface"/>
    <property type="evidence" value="ECO:0007669"/>
    <property type="project" value="TreeGrafter"/>
</dbReference>
<reference evidence="22 23" key="1">
    <citation type="journal article" date="2014" name="BMC Genomics">
        <title>Genome and secretome analysis of the hemibiotrophic fungal pathogen, Moniliophthora roreri, which causes frosty pod rot disease of cacao: mechanisms of the biotrophic and necrotrophic phases.</title>
        <authorList>
            <person name="Meinhardt L.W."/>
            <person name="Costa G.G.L."/>
            <person name="Thomazella D.P.T."/>
            <person name="Teixeira P.J.P.L."/>
            <person name="Carazzolle M.F."/>
            <person name="Schuster S.C."/>
            <person name="Carlson J.E."/>
            <person name="Guiltinan M.J."/>
            <person name="Mieczkowski P."/>
            <person name="Farmer A."/>
            <person name="Ramaraj T."/>
            <person name="Crozier J."/>
            <person name="Davis R.E."/>
            <person name="Shao J."/>
            <person name="Melnick R.L."/>
            <person name="Pereira G.A.G."/>
            <person name="Bailey B.A."/>
        </authorList>
    </citation>
    <scope>NUCLEOTIDE SEQUENCE [LARGE SCALE GENOMIC DNA]</scope>
    <source>
        <strain evidence="22 23">MCA 2997</strain>
    </source>
</reference>
<dbReference type="PANTHER" id="PTHR16631:SF17">
    <property type="entry name" value="GLUCAN ENDO-1,3-BETA-GLUCOSIDASE BTGC"/>
    <property type="match status" value="1"/>
</dbReference>
<proteinExistence type="inferred from homology"/>
<evidence type="ECO:0000256" key="15">
    <source>
        <dbReference type="ARBA" id="ARBA00023326"/>
    </source>
</evidence>
<dbReference type="GO" id="GO:0042973">
    <property type="term" value="F:glucan endo-1,3-beta-D-glucosidase activity"/>
    <property type="evidence" value="ECO:0007669"/>
    <property type="project" value="UniProtKB-EC"/>
</dbReference>
<dbReference type="Proteomes" id="UP000017559">
    <property type="component" value="Unassembled WGS sequence"/>
</dbReference>
<evidence type="ECO:0000256" key="14">
    <source>
        <dbReference type="ARBA" id="ARBA00023316"/>
    </source>
</evidence>
<dbReference type="KEGG" id="mrr:Moror_12907"/>
<dbReference type="Pfam" id="PF00332">
    <property type="entry name" value="Glyco_hydro_17"/>
    <property type="match status" value="1"/>
</dbReference>
<comment type="similarity">
    <text evidence="4 19">Belongs to the glycosyl hydrolase 17 family.</text>
</comment>
<keyword evidence="8" id="KW-0964">Secreted</keyword>
<dbReference type="InterPro" id="IPR050732">
    <property type="entry name" value="Beta-glucan_modifiers"/>
</dbReference>